<dbReference type="GO" id="GO:0005737">
    <property type="term" value="C:cytoplasm"/>
    <property type="evidence" value="ECO:0007669"/>
    <property type="project" value="TreeGrafter"/>
</dbReference>
<dbReference type="PANTHER" id="PTHR48079">
    <property type="entry name" value="PROTEIN YEEZ"/>
    <property type="match status" value="1"/>
</dbReference>
<dbReference type="InterPro" id="IPR002225">
    <property type="entry name" value="3Beta_OHSteriod_DH/Estase"/>
</dbReference>
<reference evidence="2" key="1">
    <citation type="submission" date="2021-11" db="EMBL/GenBank/DDBJ databases">
        <title>Legionella maioricencis sp. nov., a new species isolated from hot water samples in Mallorca.</title>
        <authorList>
            <person name="Crespi S."/>
            <person name="Drasar V."/>
            <person name="Salva-Serra F."/>
            <person name="Jaen-Luchoro D."/>
            <person name="Pineiro-Iglesias B."/>
            <person name="Aliaga F."/>
            <person name="Fernandez-Juarez V."/>
            <person name="Coll G."/>
            <person name="Moore E.R.B."/>
            <person name="Bennasar-Figueras A."/>
        </authorList>
    </citation>
    <scope>NUCLEOTIDE SEQUENCE</scope>
    <source>
        <strain evidence="2">HCPI-6</strain>
    </source>
</reference>
<dbReference type="GO" id="GO:0006694">
    <property type="term" value="P:steroid biosynthetic process"/>
    <property type="evidence" value="ECO:0007669"/>
    <property type="project" value="InterPro"/>
</dbReference>
<dbReference type="GO" id="GO:0016616">
    <property type="term" value="F:oxidoreductase activity, acting on the CH-OH group of donors, NAD or NADP as acceptor"/>
    <property type="evidence" value="ECO:0007669"/>
    <property type="project" value="InterPro"/>
</dbReference>
<dbReference type="Gene3D" id="3.40.50.720">
    <property type="entry name" value="NAD(P)-binding Rossmann-like Domain"/>
    <property type="match status" value="1"/>
</dbReference>
<gene>
    <name evidence="2" type="ORF">LOX96_05555</name>
</gene>
<sequence>MPSLVILGAGGFLGKAIIEQGASLFPIKAVVRKKKSDTQHSDKITWFELDLLIPGALDEVLEKDDIIVNTAYIPGDNDSDNLQLINNVIDSCIRNKIQRLIHCSTANVVGAVKNCRIDESVVCEPLTQYEQVKFAIEERVLKSSLDGLDVIVLRPTAIVGPEGKNLLKLADALMKGSQFVNYLRASLFRNRKMHLVSVHNVAAAILHLSQASLSNRGIYFISSDDDPQNNFISIESILRETLGLGRRKIPLLPIPLSVLSILLKLKGRSGFNLGRTYDSKKLFSTNFTPVDSLDNAVNQFGKRFLEKNATGNLISDK</sequence>
<organism evidence="2 3">
    <name type="scientific">Legionella maioricensis</name>
    <dbReference type="NCBI Taxonomy" id="2896528"/>
    <lineage>
        <taxon>Bacteria</taxon>
        <taxon>Pseudomonadati</taxon>
        <taxon>Pseudomonadota</taxon>
        <taxon>Gammaproteobacteria</taxon>
        <taxon>Legionellales</taxon>
        <taxon>Legionellaceae</taxon>
        <taxon>Legionella</taxon>
    </lineage>
</organism>
<dbReference type="EMBL" id="JAJKBJ010000004">
    <property type="protein sequence ID" value="MCL9683549.1"/>
    <property type="molecule type" value="Genomic_DNA"/>
</dbReference>
<keyword evidence="3" id="KW-1185">Reference proteome</keyword>
<dbReference type="InterPro" id="IPR036291">
    <property type="entry name" value="NAD(P)-bd_dom_sf"/>
</dbReference>
<dbReference type="SUPFAM" id="SSF51735">
    <property type="entry name" value="NAD(P)-binding Rossmann-fold domains"/>
    <property type="match status" value="1"/>
</dbReference>
<evidence type="ECO:0000313" key="2">
    <source>
        <dbReference type="EMBL" id="MCL9683549.1"/>
    </source>
</evidence>
<comment type="caution">
    <text evidence="2">The sequence shown here is derived from an EMBL/GenBank/DDBJ whole genome shotgun (WGS) entry which is preliminary data.</text>
</comment>
<dbReference type="RefSeq" id="WP_250421054.1">
    <property type="nucleotide sequence ID" value="NZ_JAJKBJ010000004.1"/>
</dbReference>
<evidence type="ECO:0000259" key="1">
    <source>
        <dbReference type="Pfam" id="PF01073"/>
    </source>
</evidence>
<feature type="domain" description="3-beta hydroxysteroid dehydrogenase/isomerase" evidence="1">
    <location>
        <begin position="5"/>
        <end position="249"/>
    </location>
</feature>
<dbReference type="InterPro" id="IPR051783">
    <property type="entry name" value="NAD(P)-dependent_oxidoreduct"/>
</dbReference>
<dbReference type="Pfam" id="PF01073">
    <property type="entry name" value="3Beta_HSD"/>
    <property type="match status" value="1"/>
</dbReference>
<accession>A0A9X2CZH9</accession>
<proteinExistence type="predicted"/>
<dbReference type="PANTHER" id="PTHR48079:SF6">
    <property type="entry name" value="NAD(P)-BINDING DOMAIN-CONTAINING PROTEIN-RELATED"/>
    <property type="match status" value="1"/>
</dbReference>
<protein>
    <submittedName>
        <fullName evidence="2">NAD(P)-dependent oxidoreductase</fullName>
    </submittedName>
</protein>
<name>A0A9X2CZH9_9GAMM</name>
<dbReference type="AlphaFoldDB" id="A0A9X2CZH9"/>
<dbReference type="GO" id="GO:0004029">
    <property type="term" value="F:aldehyde dehydrogenase (NAD+) activity"/>
    <property type="evidence" value="ECO:0007669"/>
    <property type="project" value="TreeGrafter"/>
</dbReference>
<evidence type="ECO:0000313" key="3">
    <source>
        <dbReference type="Proteomes" id="UP001139721"/>
    </source>
</evidence>
<dbReference type="Proteomes" id="UP001139721">
    <property type="component" value="Unassembled WGS sequence"/>
</dbReference>